<evidence type="ECO:0000313" key="2">
    <source>
        <dbReference type="EMBL" id="OBH55756.1"/>
    </source>
</evidence>
<dbReference type="SUPFAM" id="SSF109854">
    <property type="entry name" value="DinB/YfiT-like putative metalloenzymes"/>
    <property type="match status" value="1"/>
</dbReference>
<proteinExistence type="predicted"/>
<reference evidence="2 3" key="1">
    <citation type="submission" date="2016-06" db="EMBL/GenBank/DDBJ databases">
        <authorList>
            <person name="Kjaerup R.B."/>
            <person name="Dalgaard T.S."/>
            <person name="Juul-Madsen H.R."/>
        </authorList>
    </citation>
    <scope>NUCLEOTIDE SEQUENCE [LARGE SCALE GENOMIC DNA]</scope>
    <source>
        <strain evidence="2 3">E2464</strain>
    </source>
</reference>
<sequence>MTDPCTGCGFTYDLRQAETAGATAAEVVALLCNSDVGMRRRARPDVWSALEYACHLRDVLLVQRERVLAARRVNGADCASMGREERAEHDGYNEQDPFEVARQLTDAAMLFSNVLARLSADDWERTVVYHYPETSERSLRWVAVHTAHELQHHLLDIRRQL</sequence>
<organism evidence="2 3">
    <name type="scientific">Mycobacterium colombiense</name>
    <dbReference type="NCBI Taxonomy" id="339268"/>
    <lineage>
        <taxon>Bacteria</taxon>
        <taxon>Bacillati</taxon>
        <taxon>Actinomycetota</taxon>
        <taxon>Actinomycetes</taxon>
        <taxon>Mycobacteriales</taxon>
        <taxon>Mycobacteriaceae</taxon>
        <taxon>Mycobacterium</taxon>
        <taxon>Mycobacterium avium complex (MAC)</taxon>
    </lineage>
</organism>
<evidence type="ECO:0000313" key="3">
    <source>
        <dbReference type="Proteomes" id="UP000093861"/>
    </source>
</evidence>
<feature type="domain" description="DinB-like" evidence="1">
    <location>
        <begin position="34"/>
        <end position="156"/>
    </location>
</feature>
<dbReference type="AlphaFoldDB" id="A0A1A2RUU9"/>
<comment type="caution">
    <text evidence="2">The sequence shown here is derived from an EMBL/GenBank/DDBJ whole genome shotgun (WGS) entry which is preliminary data.</text>
</comment>
<accession>A0A1A2RUU9</accession>
<name>A0A1A2RUU9_9MYCO</name>
<dbReference type="Proteomes" id="UP000093861">
    <property type="component" value="Unassembled WGS sequence"/>
</dbReference>
<gene>
    <name evidence="2" type="ORF">A5685_09860</name>
</gene>
<dbReference type="InterPro" id="IPR034660">
    <property type="entry name" value="DinB/YfiT-like"/>
</dbReference>
<protein>
    <recommendedName>
        <fullName evidence="1">DinB-like domain-containing protein</fullName>
    </recommendedName>
</protein>
<dbReference type="Gene3D" id="1.20.120.450">
    <property type="entry name" value="dinb family like domain"/>
    <property type="match status" value="1"/>
</dbReference>
<dbReference type="EMBL" id="LZJS01000133">
    <property type="protein sequence ID" value="OBH55756.1"/>
    <property type="molecule type" value="Genomic_DNA"/>
</dbReference>
<dbReference type="InterPro" id="IPR024775">
    <property type="entry name" value="DinB-like"/>
</dbReference>
<evidence type="ECO:0000259" key="1">
    <source>
        <dbReference type="Pfam" id="PF12867"/>
    </source>
</evidence>
<dbReference type="Pfam" id="PF12867">
    <property type="entry name" value="DinB_2"/>
    <property type="match status" value="1"/>
</dbReference>